<proteinExistence type="predicted"/>
<evidence type="ECO:0000313" key="3">
    <source>
        <dbReference type="Proteomes" id="UP000006038"/>
    </source>
</evidence>
<keyword evidence="3" id="KW-1185">Reference proteome</keyword>
<feature type="region of interest" description="Disordered" evidence="1">
    <location>
        <begin position="1"/>
        <end position="135"/>
    </location>
</feature>
<evidence type="ECO:0000313" key="2">
    <source>
        <dbReference type="EnsemblPlants" id="OB0180G10050.1"/>
    </source>
</evidence>
<accession>J3KVG9</accession>
<sequence>MAAAGMWNGRCTGKLRSAAEPLRQSSAASYARAAASAGGGGTPPGRSDLRHPRPPAPHPHPLVLPPPPSSSSSSSLPRRIAAAPRRRRLLLPTLHHCSDEAHSSAQMLPTCDRSNDDGDGSDQTASQDTAATESR</sequence>
<dbReference type="Gramene" id="OB0180G10050.1">
    <property type="protein sequence ID" value="OB0180G10050.1"/>
    <property type="gene ID" value="OB0180G10050"/>
</dbReference>
<feature type="compositionally biased region" description="Low complexity" evidence="1">
    <location>
        <begin position="70"/>
        <end position="83"/>
    </location>
</feature>
<reference evidence="2" key="1">
    <citation type="submission" date="2015-06" db="UniProtKB">
        <authorList>
            <consortium name="EnsemblPlants"/>
        </authorList>
    </citation>
    <scope>IDENTIFICATION</scope>
</reference>
<feature type="compositionally biased region" description="Low complexity" evidence="1">
    <location>
        <begin position="25"/>
        <end position="36"/>
    </location>
</feature>
<protein>
    <submittedName>
        <fullName evidence="2">Uncharacterized protein</fullName>
    </submittedName>
</protein>
<name>J3KVG9_ORYBR</name>
<evidence type="ECO:0000256" key="1">
    <source>
        <dbReference type="SAM" id="MobiDB-lite"/>
    </source>
</evidence>
<dbReference type="Proteomes" id="UP000006038">
    <property type="component" value="Unassembled WGS sequence"/>
</dbReference>
<dbReference type="HOGENOM" id="CLU_1888960_0_0_1"/>
<feature type="compositionally biased region" description="Pro residues" evidence="1">
    <location>
        <begin position="54"/>
        <end position="69"/>
    </location>
</feature>
<feature type="compositionally biased region" description="Polar residues" evidence="1">
    <location>
        <begin position="121"/>
        <end position="135"/>
    </location>
</feature>
<dbReference type="AlphaFoldDB" id="J3KVG9"/>
<organism evidence="2">
    <name type="scientific">Oryza brachyantha</name>
    <name type="common">malo sina</name>
    <dbReference type="NCBI Taxonomy" id="4533"/>
    <lineage>
        <taxon>Eukaryota</taxon>
        <taxon>Viridiplantae</taxon>
        <taxon>Streptophyta</taxon>
        <taxon>Embryophyta</taxon>
        <taxon>Tracheophyta</taxon>
        <taxon>Spermatophyta</taxon>
        <taxon>Magnoliopsida</taxon>
        <taxon>Liliopsida</taxon>
        <taxon>Poales</taxon>
        <taxon>Poaceae</taxon>
        <taxon>BOP clade</taxon>
        <taxon>Oryzoideae</taxon>
        <taxon>Oryzeae</taxon>
        <taxon>Oryzinae</taxon>
        <taxon>Oryza</taxon>
    </lineage>
</organism>
<dbReference type="EnsemblPlants" id="OB0180G10050.1">
    <property type="protein sequence ID" value="OB0180G10050.1"/>
    <property type="gene ID" value="OB0180G10050"/>
</dbReference>